<dbReference type="PROSITE" id="PS00136">
    <property type="entry name" value="SUBTILASE_ASP"/>
    <property type="match status" value="1"/>
</dbReference>
<evidence type="ECO:0000256" key="6">
    <source>
        <dbReference type="ARBA" id="ARBA00022825"/>
    </source>
</evidence>
<dbReference type="EMBL" id="WHJF01000004">
    <property type="protein sequence ID" value="NHZ61180.1"/>
    <property type="molecule type" value="Genomic_DNA"/>
</dbReference>
<dbReference type="CDD" id="cd02120">
    <property type="entry name" value="PA_subtilisin_like"/>
    <property type="match status" value="1"/>
</dbReference>
<comment type="similarity">
    <text evidence="1 7 8">Belongs to the peptidase S8 family.</text>
</comment>
<feature type="domain" description="Inhibitor I9" evidence="13">
    <location>
        <begin position="29"/>
        <end position="130"/>
    </location>
</feature>
<evidence type="ECO:0000256" key="2">
    <source>
        <dbReference type="ARBA" id="ARBA00022525"/>
    </source>
</evidence>
<dbReference type="Pfam" id="PF17766">
    <property type="entry name" value="fn3_6"/>
    <property type="match status" value="1"/>
</dbReference>
<dbReference type="InterPro" id="IPR045051">
    <property type="entry name" value="SBT"/>
</dbReference>
<evidence type="ECO:0000256" key="10">
    <source>
        <dbReference type="SAM" id="SignalP"/>
    </source>
</evidence>
<dbReference type="Pfam" id="PF05922">
    <property type="entry name" value="Inhibitor_I9"/>
    <property type="match status" value="1"/>
</dbReference>
<dbReference type="PROSITE" id="PS51892">
    <property type="entry name" value="SUBTILASE"/>
    <property type="match status" value="1"/>
</dbReference>
<dbReference type="Pfam" id="PF02225">
    <property type="entry name" value="PA"/>
    <property type="match status" value="1"/>
</dbReference>
<keyword evidence="4 10" id="KW-0732">Signal</keyword>
<dbReference type="SUPFAM" id="SSF52025">
    <property type="entry name" value="PA domain"/>
    <property type="match status" value="1"/>
</dbReference>
<evidence type="ECO:0000259" key="14">
    <source>
        <dbReference type="Pfam" id="PF17766"/>
    </source>
</evidence>
<feature type="region of interest" description="Disordered" evidence="9">
    <location>
        <begin position="246"/>
        <end position="268"/>
    </location>
</feature>
<sequence>MTLRPVSLAVLLMLAGITSTAAADEARRSYIVQLVDKPVATYTGQVAGLPATKPAEGQRLDVDATDVQNYISYLETKKSKVISTVNAAQITHQFNVVLNGFAALLTDAEVRALKKDAGVANITADSIMQMDTNYTPTFLGLDKAGGLWQQLGGQAAAGENIVIGIVDSGVWPENPAFADKVDANGVPSHSGTVSAYGAPPASWKGSCDSGEGFALTNCNNKLIGARYFKSPTQALHWTEFNSSRDSVAGAEGHGGHGTHTATTAGGNANTPIINGNLNLGLASGMAPRARIAAYKVCWTDAASGKNGCATANSVAAIEQAVKDGVNVINFSIGPNAGGGAFNEATEVAFLGAASAGVFVAASGGNSGPTVTAPSVPAPVSHISPWLTTVGNSTHNRLFVGTATLGNGVKLTGSSSNASTTSAALILARDAGMAGVDPTNAQLLQCFGAADKLSPLLDPAKVAGKILVCDRGSNVLVNKSQNAKDAGAVGAIIANVAVNNNAIINQSHALSTVHLTVADGTTLKSYIAANPTSAIASLGDLKGVVNPNVAAPVMSGSSSRGPNVANANILKPDVTAPGSDVLAGVTADLTRAQRDAVAAGGAAPATDWAFYSGTSMASPHVAGLAALLKQLHPSWTPAAIKSALMTSASPTQPDGITASVAWDKTAKATGTLPWGQGAGHVTPNGAANPGLVYDATEIDYARFLCGLNAGVYSAATCTAVGTILPYNLNLASLTAGNVLGSLTLTRTVTNVGASTATYNATASVPGYTVDVQPPSLTIGAGQKATFKVKVTRTNAPVDTWVYGSLVWSDGVTNVRSPLTVRGSALAAAASVSSEFATGSKLITIGTGFTGVMSSVKSGLLPAVVETRSVGESGTDSALYQAACLAGGGPGVNVHTVNVPASTMAARFALFNDDTAGGANSDLDLIVVGPNGAITSSGNGGSNERVELVQPAAGAYKVCVIGYEPAGGEAEYKLSSWVLPEGANNGNFKALVPAYSYVGSTGTVSMSWAGLAANQRHLGALRYVVGGATQGLTMVEVNTNDPLPQFDAPRRAVVLAK</sequence>
<feature type="compositionally biased region" description="Low complexity" evidence="9">
    <location>
        <begin position="258"/>
        <end position="268"/>
    </location>
</feature>
<evidence type="ECO:0000259" key="12">
    <source>
        <dbReference type="Pfam" id="PF02225"/>
    </source>
</evidence>
<dbReference type="InterPro" id="IPR023828">
    <property type="entry name" value="Peptidase_S8_Ser-AS"/>
</dbReference>
<dbReference type="PROSITE" id="PS00138">
    <property type="entry name" value="SUBTILASE_SER"/>
    <property type="match status" value="1"/>
</dbReference>
<dbReference type="Gene3D" id="2.60.120.380">
    <property type="match status" value="1"/>
</dbReference>
<comment type="caution">
    <text evidence="15">The sequence shown here is derived from an EMBL/GenBank/DDBJ whole genome shotgun (WGS) entry which is preliminary data.</text>
</comment>
<reference evidence="15 16" key="1">
    <citation type="submission" date="2019-10" db="EMBL/GenBank/DDBJ databases">
        <title>Taxonomy of Antarctic Massilia spp.: description of Massilia rubra sp. nov., Massilia aquatica sp. nov., Massilia mucilaginosa sp. nov., Massilia frigida sp. nov. isolated from streams, lakes and regoliths.</title>
        <authorList>
            <person name="Holochova P."/>
            <person name="Sedlacek I."/>
            <person name="Kralova S."/>
            <person name="Maslanova I."/>
            <person name="Busse H.-J."/>
            <person name="Stankova E."/>
            <person name="Vrbovska V."/>
            <person name="Kovarovic V."/>
            <person name="Bartak M."/>
            <person name="Svec P."/>
            <person name="Pantucek R."/>
        </authorList>
    </citation>
    <scope>NUCLEOTIDE SEQUENCE [LARGE SCALE GENOMIC DNA]</scope>
    <source>
        <strain evidence="15 16">CCM 8694</strain>
    </source>
</reference>
<feature type="chain" id="PRO_5045735469" evidence="10">
    <location>
        <begin position="24"/>
        <end position="1055"/>
    </location>
</feature>
<evidence type="ECO:0000313" key="16">
    <source>
        <dbReference type="Proteomes" id="UP000610594"/>
    </source>
</evidence>
<feature type="domain" description="Peptidase S8/S53" evidence="11">
    <location>
        <begin position="158"/>
        <end position="656"/>
    </location>
</feature>
<protein>
    <submittedName>
        <fullName evidence="15">S8 family serine peptidase</fullName>
    </submittedName>
</protein>
<dbReference type="SUPFAM" id="SSF52743">
    <property type="entry name" value="Subtilisin-like"/>
    <property type="match status" value="1"/>
</dbReference>
<dbReference type="InterPro" id="IPR046450">
    <property type="entry name" value="PA_dom_sf"/>
</dbReference>
<keyword evidence="3 7" id="KW-0645">Protease</keyword>
<organism evidence="15 16">
    <name type="scientific">Massilia genomosp. 1</name>
    <dbReference type="NCBI Taxonomy" id="2609280"/>
    <lineage>
        <taxon>Bacteria</taxon>
        <taxon>Pseudomonadati</taxon>
        <taxon>Pseudomonadota</taxon>
        <taxon>Betaproteobacteria</taxon>
        <taxon>Burkholderiales</taxon>
        <taxon>Oxalobacteraceae</taxon>
        <taxon>Telluria group</taxon>
        <taxon>Massilia</taxon>
    </lineage>
</organism>
<dbReference type="InterPro" id="IPR003137">
    <property type="entry name" value="PA_domain"/>
</dbReference>
<proteinExistence type="inferred from homology"/>
<dbReference type="InterPro" id="IPR010259">
    <property type="entry name" value="S8pro/Inhibitor_I9"/>
</dbReference>
<feature type="signal peptide" evidence="10">
    <location>
        <begin position="1"/>
        <end position="23"/>
    </location>
</feature>
<dbReference type="InterPro" id="IPR036852">
    <property type="entry name" value="Peptidase_S8/S53_dom_sf"/>
</dbReference>
<keyword evidence="16" id="KW-1185">Reference proteome</keyword>
<feature type="active site" description="Charge relay system" evidence="7">
    <location>
        <position position="614"/>
    </location>
</feature>
<dbReference type="Gene3D" id="3.40.50.200">
    <property type="entry name" value="Peptidase S8/S53 domain"/>
    <property type="match status" value="1"/>
</dbReference>
<feature type="domain" description="Subtilisin-like protease fibronectin type-III" evidence="14">
    <location>
        <begin position="726"/>
        <end position="819"/>
    </location>
</feature>
<keyword evidence="2" id="KW-0964">Secreted</keyword>
<evidence type="ECO:0000256" key="8">
    <source>
        <dbReference type="RuleBase" id="RU003355"/>
    </source>
</evidence>
<dbReference type="InterPro" id="IPR023827">
    <property type="entry name" value="Peptidase_S8_Asp-AS"/>
</dbReference>
<dbReference type="SUPFAM" id="SSF54897">
    <property type="entry name" value="Protease propeptides/inhibitors"/>
    <property type="match status" value="1"/>
</dbReference>
<evidence type="ECO:0000313" key="15">
    <source>
        <dbReference type="EMBL" id="NHZ61180.1"/>
    </source>
</evidence>
<accession>A0ABX0MKR4</accession>
<evidence type="ECO:0000256" key="5">
    <source>
        <dbReference type="ARBA" id="ARBA00022801"/>
    </source>
</evidence>
<name>A0ABX0MKR4_9BURK</name>
<keyword evidence="6 7" id="KW-0720">Serine protease</keyword>
<gene>
    <name evidence="15" type="ORF">F1735_02460</name>
</gene>
<dbReference type="Proteomes" id="UP000610594">
    <property type="component" value="Unassembled WGS sequence"/>
</dbReference>
<feature type="active site" description="Charge relay system" evidence="7">
    <location>
        <position position="256"/>
    </location>
</feature>
<dbReference type="InterPro" id="IPR015500">
    <property type="entry name" value="Peptidase_S8_subtilisin-rel"/>
</dbReference>
<dbReference type="PRINTS" id="PR00723">
    <property type="entry name" value="SUBTILISIN"/>
</dbReference>
<dbReference type="RefSeq" id="WP_167235437.1">
    <property type="nucleotide sequence ID" value="NZ_WHJF01000004.1"/>
</dbReference>
<dbReference type="PANTHER" id="PTHR10795">
    <property type="entry name" value="PROPROTEIN CONVERTASE SUBTILISIN/KEXIN"/>
    <property type="match status" value="1"/>
</dbReference>
<evidence type="ECO:0000259" key="13">
    <source>
        <dbReference type="Pfam" id="PF05922"/>
    </source>
</evidence>
<dbReference type="Gene3D" id="3.30.70.80">
    <property type="entry name" value="Peptidase S8 propeptide/proteinase inhibitor I9"/>
    <property type="match status" value="1"/>
</dbReference>
<evidence type="ECO:0000256" key="7">
    <source>
        <dbReference type="PROSITE-ProRule" id="PRU01240"/>
    </source>
</evidence>
<dbReference type="Gene3D" id="2.60.40.2310">
    <property type="match status" value="1"/>
</dbReference>
<keyword evidence="5 7" id="KW-0378">Hydrolase</keyword>
<dbReference type="InterPro" id="IPR000209">
    <property type="entry name" value="Peptidase_S8/S53_dom"/>
</dbReference>
<evidence type="ECO:0000256" key="4">
    <source>
        <dbReference type="ARBA" id="ARBA00022729"/>
    </source>
</evidence>
<dbReference type="InterPro" id="IPR037045">
    <property type="entry name" value="S8pro/Inhibitor_I9_sf"/>
</dbReference>
<feature type="domain" description="PA" evidence="12">
    <location>
        <begin position="452"/>
        <end position="522"/>
    </location>
</feature>
<dbReference type="Gene3D" id="3.50.30.30">
    <property type="match status" value="1"/>
</dbReference>
<feature type="active site" description="Charge relay system" evidence="7">
    <location>
        <position position="167"/>
    </location>
</feature>
<evidence type="ECO:0000259" key="11">
    <source>
        <dbReference type="Pfam" id="PF00082"/>
    </source>
</evidence>
<evidence type="ECO:0000256" key="9">
    <source>
        <dbReference type="SAM" id="MobiDB-lite"/>
    </source>
</evidence>
<dbReference type="InterPro" id="IPR041469">
    <property type="entry name" value="Subtilisin-like_FN3"/>
</dbReference>
<evidence type="ECO:0000256" key="1">
    <source>
        <dbReference type="ARBA" id="ARBA00011073"/>
    </source>
</evidence>
<dbReference type="Pfam" id="PF00082">
    <property type="entry name" value="Peptidase_S8"/>
    <property type="match status" value="1"/>
</dbReference>
<evidence type="ECO:0000256" key="3">
    <source>
        <dbReference type="ARBA" id="ARBA00022670"/>
    </source>
</evidence>